<dbReference type="AlphaFoldDB" id="A0A926S5A9"/>
<proteinExistence type="predicted"/>
<evidence type="ECO:0000259" key="1">
    <source>
        <dbReference type="Pfam" id="PF00144"/>
    </source>
</evidence>
<dbReference type="InterPro" id="IPR050789">
    <property type="entry name" value="Diverse_Enzym_Activities"/>
</dbReference>
<name>A0A926S5A9_9SPHI</name>
<dbReference type="InterPro" id="IPR001466">
    <property type="entry name" value="Beta-lactam-related"/>
</dbReference>
<reference evidence="2" key="1">
    <citation type="submission" date="2020-09" db="EMBL/GenBank/DDBJ databases">
        <title>Novel species of Mucilaginibacter isolated from a glacier on the Tibetan Plateau.</title>
        <authorList>
            <person name="Liu Q."/>
            <person name="Xin Y.-H."/>
        </authorList>
    </citation>
    <scope>NUCLEOTIDE SEQUENCE</scope>
    <source>
        <strain evidence="2">ZB1P21</strain>
    </source>
</reference>
<dbReference type="SUPFAM" id="SSF56601">
    <property type="entry name" value="beta-lactamase/transpeptidase-like"/>
    <property type="match status" value="1"/>
</dbReference>
<sequence>MLIRLSTLVITLLTFTCAICLAQNKFNKVDEWLATNAPQMGGRVVLVVYQNGKTVYTGSQNNLSVKQKMVNRIIANRTGKPVSNAGFDADTRQPVASCSKWFSAALVMTFVDEGKLKLTDTVGKFLPVLSKSGKGGITIAQCLSHQTGIKSPELKESLRDMRDNNSMDEAITDIAALPIEGKPGTVFRYSNTGLQIAGAVIEKISGKTFQQLFADRITGPLNMASTDFNTGKVVLPAGGAVSTANDYLKFLVMILNKGTANGKRILSEESIRQMQVNRITAGVTVAHSPAGAAASGYGFGEWVMGNGSVSSPGLFGSYPVVNNDKKYAAFLMAYYIKNDGRGERYRQLNSLFDEAMQ</sequence>
<dbReference type="EMBL" id="JACWMX010000002">
    <property type="protein sequence ID" value="MBD1392576.1"/>
    <property type="molecule type" value="Genomic_DNA"/>
</dbReference>
<gene>
    <name evidence="2" type="ORF">IDJ76_05665</name>
</gene>
<keyword evidence="3" id="KW-1185">Reference proteome</keyword>
<accession>A0A926S5A9</accession>
<feature type="domain" description="Beta-lactamase-related" evidence="1">
    <location>
        <begin position="44"/>
        <end position="333"/>
    </location>
</feature>
<dbReference type="InterPro" id="IPR012338">
    <property type="entry name" value="Beta-lactam/transpept-like"/>
</dbReference>
<evidence type="ECO:0000313" key="2">
    <source>
        <dbReference type="EMBL" id="MBD1392576.1"/>
    </source>
</evidence>
<dbReference type="PANTHER" id="PTHR43283:SF3">
    <property type="entry name" value="BETA-LACTAMASE FAMILY PROTEIN (AFU_ORTHOLOGUE AFUA_5G07500)"/>
    <property type="match status" value="1"/>
</dbReference>
<dbReference type="Pfam" id="PF00144">
    <property type="entry name" value="Beta-lactamase"/>
    <property type="match status" value="1"/>
</dbReference>
<protein>
    <submittedName>
        <fullName evidence="2">Beta-lactamase family protein</fullName>
    </submittedName>
</protein>
<dbReference type="RefSeq" id="WP_191161651.1">
    <property type="nucleotide sequence ID" value="NZ_JACWMX010000002.1"/>
</dbReference>
<dbReference type="Gene3D" id="3.40.710.10">
    <property type="entry name" value="DD-peptidase/beta-lactamase superfamily"/>
    <property type="match status" value="1"/>
</dbReference>
<dbReference type="Proteomes" id="UP000619078">
    <property type="component" value="Unassembled WGS sequence"/>
</dbReference>
<evidence type="ECO:0000313" key="3">
    <source>
        <dbReference type="Proteomes" id="UP000619078"/>
    </source>
</evidence>
<comment type="caution">
    <text evidence="2">The sequence shown here is derived from an EMBL/GenBank/DDBJ whole genome shotgun (WGS) entry which is preliminary data.</text>
</comment>
<dbReference type="PANTHER" id="PTHR43283">
    <property type="entry name" value="BETA-LACTAMASE-RELATED"/>
    <property type="match status" value="1"/>
</dbReference>
<organism evidence="2 3">
    <name type="scientific">Mucilaginibacter glaciei</name>
    <dbReference type="NCBI Taxonomy" id="2772109"/>
    <lineage>
        <taxon>Bacteria</taxon>
        <taxon>Pseudomonadati</taxon>
        <taxon>Bacteroidota</taxon>
        <taxon>Sphingobacteriia</taxon>
        <taxon>Sphingobacteriales</taxon>
        <taxon>Sphingobacteriaceae</taxon>
        <taxon>Mucilaginibacter</taxon>
    </lineage>
</organism>